<dbReference type="SUPFAM" id="SSF141868">
    <property type="entry name" value="EAL domain-like"/>
    <property type="match status" value="1"/>
</dbReference>
<dbReference type="PANTHER" id="PTHR33121">
    <property type="entry name" value="CYCLIC DI-GMP PHOSPHODIESTERASE PDEF"/>
    <property type="match status" value="1"/>
</dbReference>
<dbReference type="InterPro" id="IPR013656">
    <property type="entry name" value="PAS_4"/>
</dbReference>
<organism evidence="4 5">
    <name type="scientific">Cocleimonas flava</name>
    <dbReference type="NCBI Taxonomy" id="634765"/>
    <lineage>
        <taxon>Bacteria</taxon>
        <taxon>Pseudomonadati</taxon>
        <taxon>Pseudomonadota</taxon>
        <taxon>Gammaproteobacteria</taxon>
        <taxon>Thiotrichales</taxon>
        <taxon>Thiotrichaceae</taxon>
        <taxon>Cocleimonas</taxon>
    </lineage>
</organism>
<sequence length="598" mass="67637">MLIIIALGLYMFFYYKKHKPQFEESTDNCQEDAYKLLPEPIVILNIDNKIIYLNPEAENMLSCKLRRVMGRDCSDVFTLLNPNTGRVLQGVLGGDAAFLTERMTRDCILQTTMNQTVSIELNLIPLRRFADQEQDHILLVINNITERKALESKLSNLETYDGLTRMLNRKSFDAAVKQLIDNAHKHSSKHVLAYFSIDQFQVINDTIGYASGDNLITSMGEQIKNHLFTPLDIVGRVGANEFAVVFCERKLTSAIKTIQEILTDVSEYKFMSRGQQYSITMSCGFVVVDQKTTSSTRAISEANTACNLANKRGGNRVSAYKSEDSEIQKMEGNLEWVMILKKALQENRFRMHAQPIHPLKASEYKKPFYHYELLIRLSDEKGNPIAPDEFISAAEYYSMMPELDKWVIRNVLKQISALPEQSPLPVFAINLSGQSLNDPHFLDFVTKEIKASGVDPQMLCFEITEQVAVEDLTLINALMASLKALGCKFSLDDFGTGVSSYGYLRSLDVDYLKIDGSFVKNIANDEVAKTMVQSINQVGHTMNLKVIAEYVENEKIIHLLREMGVDYGQGYEIARPGPLEIVIRNHMLDSHVDDKVAN</sequence>
<keyword evidence="5" id="KW-1185">Reference proteome</keyword>
<dbReference type="InterPro" id="IPR035919">
    <property type="entry name" value="EAL_sf"/>
</dbReference>
<evidence type="ECO:0000313" key="5">
    <source>
        <dbReference type="Proteomes" id="UP000294887"/>
    </source>
</evidence>
<dbReference type="Proteomes" id="UP000294887">
    <property type="component" value="Unassembled WGS sequence"/>
</dbReference>
<evidence type="ECO:0000259" key="2">
    <source>
        <dbReference type="PROSITE" id="PS50883"/>
    </source>
</evidence>
<accession>A0A4R1F2J5</accession>
<dbReference type="InterPro" id="IPR029787">
    <property type="entry name" value="Nucleotide_cyclase"/>
</dbReference>
<dbReference type="GO" id="GO:0071111">
    <property type="term" value="F:cyclic-guanylate-specific phosphodiesterase activity"/>
    <property type="evidence" value="ECO:0007669"/>
    <property type="project" value="InterPro"/>
</dbReference>
<dbReference type="CDD" id="cd00130">
    <property type="entry name" value="PAS"/>
    <property type="match status" value="1"/>
</dbReference>
<dbReference type="AlphaFoldDB" id="A0A4R1F2J5"/>
<gene>
    <name evidence="4" type="ORF">EV695_2173</name>
</gene>
<dbReference type="SUPFAM" id="SSF55073">
    <property type="entry name" value="Nucleotide cyclase"/>
    <property type="match status" value="1"/>
</dbReference>
<dbReference type="Pfam" id="PF08448">
    <property type="entry name" value="PAS_4"/>
    <property type="match status" value="1"/>
</dbReference>
<comment type="caution">
    <text evidence="4">The sequence shown here is derived from an EMBL/GenBank/DDBJ whole genome shotgun (WGS) entry which is preliminary data.</text>
</comment>
<dbReference type="Pfam" id="PF00990">
    <property type="entry name" value="GGDEF"/>
    <property type="match status" value="1"/>
</dbReference>
<dbReference type="InterPro" id="IPR001633">
    <property type="entry name" value="EAL_dom"/>
</dbReference>
<protein>
    <submittedName>
        <fullName evidence="4">Diguanylate cyclase (GGDEF)-like protein</fullName>
    </submittedName>
</protein>
<evidence type="ECO:0000259" key="3">
    <source>
        <dbReference type="PROSITE" id="PS50887"/>
    </source>
</evidence>
<dbReference type="CDD" id="cd01948">
    <property type="entry name" value="EAL"/>
    <property type="match status" value="1"/>
</dbReference>
<evidence type="ECO:0000259" key="1">
    <source>
        <dbReference type="PROSITE" id="PS50112"/>
    </source>
</evidence>
<dbReference type="InterPro" id="IPR050706">
    <property type="entry name" value="Cyclic-di-GMP_PDE-like"/>
</dbReference>
<feature type="domain" description="PAS" evidence="1">
    <location>
        <begin position="37"/>
        <end position="83"/>
    </location>
</feature>
<dbReference type="SMART" id="SM00052">
    <property type="entry name" value="EAL"/>
    <property type="match status" value="1"/>
</dbReference>
<dbReference type="CDD" id="cd01949">
    <property type="entry name" value="GGDEF"/>
    <property type="match status" value="1"/>
</dbReference>
<dbReference type="Gene3D" id="3.30.450.20">
    <property type="entry name" value="PAS domain"/>
    <property type="match status" value="1"/>
</dbReference>
<dbReference type="PROSITE" id="PS50887">
    <property type="entry name" value="GGDEF"/>
    <property type="match status" value="1"/>
</dbReference>
<dbReference type="InterPro" id="IPR035965">
    <property type="entry name" value="PAS-like_dom_sf"/>
</dbReference>
<dbReference type="Gene3D" id="3.20.20.450">
    <property type="entry name" value="EAL domain"/>
    <property type="match status" value="1"/>
</dbReference>
<dbReference type="InterPro" id="IPR000160">
    <property type="entry name" value="GGDEF_dom"/>
</dbReference>
<dbReference type="PROSITE" id="PS50883">
    <property type="entry name" value="EAL"/>
    <property type="match status" value="1"/>
</dbReference>
<dbReference type="Gene3D" id="3.30.70.270">
    <property type="match status" value="1"/>
</dbReference>
<dbReference type="SUPFAM" id="SSF55785">
    <property type="entry name" value="PYP-like sensor domain (PAS domain)"/>
    <property type="match status" value="1"/>
</dbReference>
<dbReference type="InterPro" id="IPR043128">
    <property type="entry name" value="Rev_trsase/Diguanyl_cyclase"/>
</dbReference>
<name>A0A4R1F2J5_9GAMM</name>
<proteinExistence type="predicted"/>
<dbReference type="PANTHER" id="PTHR33121:SF23">
    <property type="entry name" value="CYCLIC DI-GMP PHOSPHODIESTERASE PDEB"/>
    <property type="match status" value="1"/>
</dbReference>
<dbReference type="EMBL" id="SMFQ01000003">
    <property type="protein sequence ID" value="TCJ87660.1"/>
    <property type="molecule type" value="Genomic_DNA"/>
</dbReference>
<dbReference type="SMART" id="SM00267">
    <property type="entry name" value="GGDEF"/>
    <property type="match status" value="1"/>
</dbReference>
<evidence type="ECO:0000313" key="4">
    <source>
        <dbReference type="EMBL" id="TCJ87660.1"/>
    </source>
</evidence>
<reference evidence="4 5" key="1">
    <citation type="submission" date="2019-03" db="EMBL/GenBank/DDBJ databases">
        <title>Genomic Encyclopedia of Type Strains, Phase IV (KMG-IV): sequencing the most valuable type-strain genomes for metagenomic binning, comparative biology and taxonomic classification.</title>
        <authorList>
            <person name="Goeker M."/>
        </authorList>
    </citation>
    <scope>NUCLEOTIDE SEQUENCE [LARGE SCALE GENOMIC DNA]</scope>
    <source>
        <strain evidence="4 5">DSM 24830</strain>
    </source>
</reference>
<feature type="domain" description="EAL" evidence="2">
    <location>
        <begin position="333"/>
        <end position="590"/>
    </location>
</feature>
<feature type="domain" description="GGDEF" evidence="3">
    <location>
        <begin position="188"/>
        <end position="322"/>
    </location>
</feature>
<dbReference type="Pfam" id="PF00563">
    <property type="entry name" value="EAL"/>
    <property type="match status" value="1"/>
</dbReference>
<dbReference type="InterPro" id="IPR000014">
    <property type="entry name" value="PAS"/>
</dbReference>
<dbReference type="PROSITE" id="PS50112">
    <property type="entry name" value="PAS"/>
    <property type="match status" value="1"/>
</dbReference>
<dbReference type="NCBIfam" id="TIGR00254">
    <property type="entry name" value="GGDEF"/>
    <property type="match status" value="1"/>
</dbReference>